<dbReference type="EMBL" id="JABMCI010000067">
    <property type="protein sequence ID" value="NUU18506.1"/>
    <property type="molecule type" value="Genomic_DNA"/>
</dbReference>
<organism evidence="3 4">
    <name type="scientific">Cellulomonas humilata</name>
    <dbReference type="NCBI Taxonomy" id="144055"/>
    <lineage>
        <taxon>Bacteria</taxon>
        <taxon>Bacillati</taxon>
        <taxon>Actinomycetota</taxon>
        <taxon>Actinomycetes</taxon>
        <taxon>Micrococcales</taxon>
        <taxon>Cellulomonadaceae</taxon>
        <taxon>Cellulomonas</taxon>
    </lineage>
</organism>
<dbReference type="GO" id="GO:0016787">
    <property type="term" value="F:hydrolase activity"/>
    <property type="evidence" value="ECO:0007669"/>
    <property type="project" value="UniProtKB-KW"/>
</dbReference>
<dbReference type="PRINTS" id="PR00412">
    <property type="entry name" value="EPOXHYDRLASE"/>
</dbReference>
<dbReference type="AlphaFoldDB" id="A0A7Y6A2E7"/>
<evidence type="ECO:0000313" key="3">
    <source>
        <dbReference type="EMBL" id="NUU18506.1"/>
    </source>
</evidence>
<evidence type="ECO:0000313" key="4">
    <source>
        <dbReference type="Proteomes" id="UP000565724"/>
    </source>
</evidence>
<dbReference type="Proteomes" id="UP000565724">
    <property type="component" value="Unassembled WGS sequence"/>
</dbReference>
<dbReference type="InterPro" id="IPR029058">
    <property type="entry name" value="AB_hydrolase_fold"/>
</dbReference>
<dbReference type="RefSeq" id="WP_175348426.1">
    <property type="nucleotide sequence ID" value="NZ_JABMCI010000067.1"/>
</dbReference>
<accession>A0A7Y6A2E7</accession>
<comment type="caution">
    <text evidence="3">The sequence shown here is derived from an EMBL/GenBank/DDBJ whole genome shotgun (WGS) entry which is preliminary data.</text>
</comment>
<dbReference type="Pfam" id="PF00561">
    <property type="entry name" value="Abhydrolase_1"/>
    <property type="match status" value="1"/>
</dbReference>
<dbReference type="Gene3D" id="3.40.50.1820">
    <property type="entry name" value="alpha/beta hydrolase"/>
    <property type="match status" value="1"/>
</dbReference>
<sequence length="292" mass="30828">MTVTTAASIPEVTHHRVTLDGTELHYVTAGATGTPVLLVHGFPESWWAFHKLIPLLAAEHRVIAVDLPGFGDSGTDPGEYTSSTFADSLRGLIAHLDLGPVHLTGQDISGTPTFRLAAQHPELLRSYTAIEAALPGFGLELLADVAHGGAWHVGFLGAPGIPEMLLAGREREFLTGFAFPAMNGTPGAISDEDVDEFTRVYSRPEGLRGTTGIYGSVLTEGAEITRLATEHRLTVPVLAVDAGSGPFTSGTMHAVAADVTTATIEGIGHFVAMEAPEQLAHALLDFYRSLDS</sequence>
<dbReference type="InterPro" id="IPR000073">
    <property type="entry name" value="AB_hydrolase_1"/>
</dbReference>
<keyword evidence="1 3" id="KW-0378">Hydrolase</keyword>
<keyword evidence="4" id="KW-1185">Reference proteome</keyword>
<evidence type="ECO:0000259" key="2">
    <source>
        <dbReference type="Pfam" id="PF00561"/>
    </source>
</evidence>
<reference evidence="3 4" key="1">
    <citation type="submission" date="2020-05" db="EMBL/GenBank/DDBJ databases">
        <title>Genome Sequencing of Type Strains.</title>
        <authorList>
            <person name="Lemaire J.F."/>
            <person name="Inderbitzin P."/>
            <person name="Gregorio O.A."/>
            <person name="Collins S.B."/>
            <person name="Wespe N."/>
            <person name="Knight-Connoni V."/>
        </authorList>
    </citation>
    <scope>NUCLEOTIDE SEQUENCE [LARGE SCALE GENOMIC DNA]</scope>
    <source>
        <strain evidence="3 4">ATCC 25174</strain>
    </source>
</reference>
<name>A0A7Y6A2E7_9CELL</name>
<dbReference type="InterPro" id="IPR000639">
    <property type="entry name" value="Epox_hydrolase-like"/>
</dbReference>
<dbReference type="SUPFAM" id="SSF53474">
    <property type="entry name" value="alpha/beta-Hydrolases"/>
    <property type="match status" value="1"/>
</dbReference>
<proteinExistence type="predicted"/>
<evidence type="ECO:0000256" key="1">
    <source>
        <dbReference type="ARBA" id="ARBA00022801"/>
    </source>
</evidence>
<feature type="domain" description="AB hydrolase-1" evidence="2">
    <location>
        <begin position="35"/>
        <end position="140"/>
    </location>
</feature>
<protein>
    <submittedName>
        <fullName evidence="3">Alpha/beta hydrolase</fullName>
    </submittedName>
</protein>
<dbReference type="PANTHER" id="PTHR43329">
    <property type="entry name" value="EPOXIDE HYDROLASE"/>
    <property type="match status" value="1"/>
</dbReference>
<gene>
    <name evidence="3" type="ORF">HP550_14715</name>
</gene>